<comment type="caution">
    <text evidence="1">The sequence shown here is derived from an EMBL/GenBank/DDBJ whole genome shotgun (WGS) entry which is preliminary data.</text>
</comment>
<gene>
    <name evidence="1" type="ORF">WMO75_09410</name>
</gene>
<accession>A0ABV1AME6</accession>
<dbReference type="Proteomes" id="UP001446032">
    <property type="component" value="Unassembled WGS sequence"/>
</dbReference>
<name>A0ABV1AME6_9FIRM</name>
<reference evidence="1 2" key="1">
    <citation type="submission" date="2024-03" db="EMBL/GenBank/DDBJ databases">
        <title>Human intestinal bacterial collection.</title>
        <authorList>
            <person name="Pauvert C."/>
            <person name="Hitch T.C.A."/>
            <person name="Clavel T."/>
        </authorList>
    </citation>
    <scope>NUCLEOTIDE SEQUENCE [LARGE SCALE GENOMIC DNA]</scope>
    <source>
        <strain evidence="1 2">CLA-AA-H95</strain>
    </source>
</reference>
<evidence type="ECO:0000313" key="2">
    <source>
        <dbReference type="Proteomes" id="UP001446032"/>
    </source>
</evidence>
<sequence length="269" mass="31108">MANEKYALLDTDFISKMHLIRKDDQNKLIDKIMVMPNYTFYCHEQISVELLRHNTVGPLEWFKGKVKSKLIYLYNDEMILDELTAIYGDLALAMYVDMLKTACDAYKDRYFEENFTEMSKINALYVGRTEFLEKLTLDCETIGAGKNLGELKSYVLLQALNMKFGQRVYVFCSDDKNARNGIVAMGGANCISVLSSFVRLQKEIHFSREDAEPYIKSYMSCCLGKNQTTFRIQDTSKEKRICKVPCEQVFDEIFAGKIDEMRTGNLKYI</sequence>
<proteinExistence type="predicted"/>
<keyword evidence="2" id="KW-1185">Reference proteome</keyword>
<dbReference type="EMBL" id="JBBMEI010000025">
    <property type="protein sequence ID" value="MEQ2358546.1"/>
    <property type="molecule type" value="Genomic_DNA"/>
</dbReference>
<dbReference type="RefSeq" id="WP_349077943.1">
    <property type="nucleotide sequence ID" value="NZ_JBBMEI010000025.1"/>
</dbReference>
<organism evidence="1 2">
    <name type="scientific">Blautia intestinihominis</name>
    <dbReference type="NCBI Taxonomy" id="3133152"/>
    <lineage>
        <taxon>Bacteria</taxon>
        <taxon>Bacillati</taxon>
        <taxon>Bacillota</taxon>
        <taxon>Clostridia</taxon>
        <taxon>Lachnospirales</taxon>
        <taxon>Lachnospiraceae</taxon>
        <taxon>Blautia</taxon>
    </lineage>
</organism>
<protein>
    <submittedName>
        <fullName evidence="1">Uncharacterized protein</fullName>
    </submittedName>
</protein>
<evidence type="ECO:0000313" key="1">
    <source>
        <dbReference type="EMBL" id="MEQ2358546.1"/>
    </source>
</evidence>